<dbReference type="AlphaFoldDB" id="A0A1R0FAP6"/>
<comment type="similarity">
    <text evidence="1">Belongs to the iron-containing alcohol dehydrogenase family.</text>
</comment>
<dbReference type="PANTHER" id="PTHR11496">
    <property type="entry name" value="ALCOHOL DEHYDROGENASE"/>
    <property type="match status" value="1"/>
</dbReference>
<dbReference type="RefSeq" id="WP_083639736.1">
    <property type="nucleotide sequence ID" value="NZ_CAMKXQ010000014.1"/>
</dbReference>
<sequence length="387" mass="41127">MTIASEWTFPTDILLRPKSLAALGSVFEKNGVKAVMVLTDRGLSQSPALKKLLKRIDKLKLPFGVFSSLDGTASRETLELTVRLYLSGGFNAILAFGGGAAIDLAKLTRLFCAKGANVKTLEVPSLYTPLPSLVAMPTLAGSGAEISDNAYIIDNSNNTGFTIHDKRMMPPCVVADPVLTGSAPAIFIAGAGMHALTNAIDSWCYPTFNPFSDALALETARLVFAYLPKAVSDRSNNEAQMAMASASLTGALAAKKGLGMTSALARSISNRYQTHFGMTAGVLLPYVVAYNQSAVGNRIATLAERLNIKGGFNGFIRHLLNLRKSANVPTKLAGLTKDQKIKAKDKALIENVAVEDQGPDEPTVRLSKKTALAILNAAIAGKMNRKK</sequence>
<organism evidence="5 6">
    <name type="scientific">Bartonella apis</name>
    <dbReference type="NCBI Taxonomy" id="1686310"/>
    <lineage>
        <taxon>Bacteria</taxon>
        <taxon>Pseudomonadati</taxon>
        <taxon>Pseudomonadota</taxon>
        <taxon>Alphaproteobacteria</taxon>
        <taxon>Hyphomicrobiales</taxon>
        <taxon>Bartonellaceae</taxon>
        <taxon>Bartonella</taxon>
    </lineage>
</organism>
<dbReference type="Gene3D" id="3.40.50.1970">
    <property type="match status" value="1"/>
</dbReference>
<dbReference type="PANTHER" id="PTHR11496:SF102">
    <property type="entry name" value="ALCOHOL DEHYDROGENASE 4"/>
    <property type="match status" value="1"/>
</dbReference>
<dbReference type="Pfam" id="PF25137">
    <property type="entry name" value="ADH_Fe_C"/>
    <property type="match status" value="1"/>
</dbReference>
<feature type="domain" description="Alcohol dehydrogenase iron-type/glycerol dehydrogenase GldA" evidence="3">
    <location>
        <begin position="10"/>
        <end position="177"/>
    </location>
</feature>
<dbReference type="InterPro" id="IPR039697">
    <property type="entry name" value="Alcohol_dehydrogenase_Fe"/>
</dbReference>
<evidence type="ECO:0000313" key="6">
    <source>
        <dbReference type="Proteomes" id="UP000187344"/>
    </source>
</evidence>
<keyword evidence="2" id="KW-0560">Oxidoreductase</keyword>
<dbReference type="Pfam" id="PF00465">
    <property type="entry name" value="Fe-ADH"/>
    <property type="match status" value="1"/>
</dbReference>
<dbReference type="InterPro" id="IPR001670">
    <property type="entry name" value="ADH_Fe/GldA"/>
</dbReference>
<protein>
    <submittedName>
        <fullName evidence="5">Alcohol dehydrogenase</fullName>
    </submittedName>
</protein>
<dbReference type="OrthoDB" id="9815791at2"/>
<accession>A0A1R0FAP6</accession>
<feature type="domain" description="Fe-containing alcohol dehydrogenase-like C-terminal" evidence="4">
    <location>
        <begin position="189"/>
        <end position="378"/>
    </location>
</feature>
<dbReference type="GO" id="GO:0004022">
    <property type="term" value="F:alcohol dehydrogenase (NAD+) activity"/>
    <property type="evidence" value="ECO:0007669"/>
    <property type="project" value="TreeGrafter"/>
</dbReference>
<evidence type="ECO:0000256" key="2">
    <source>
        <dbReference type="ARBA" id="ARBA00023002"/>
    </source>
</evidence>
<name>A0A1R0FAP6_9HYPH</name>
<evidence type="ECO:0000256" key="1">
    <source>
        <dbReference type="ARBA" id="ARBA00007358"/>
    </source>
</evidence>
<reference evidence="5 6" key="1">
    <citation type="submission" date="2016-12" db="EMBL/GenBank/DDBJ databases">
        <title>Comparative genomics of Bartonella apis.</title>
        <authorList>
            <person name="Engel P."/>
        </authorList>
    </citation>
    <scope>NUCLEOTIDE SEQUENCE [LARGE SCALE GENOMIC DNA]</scope>
    <source>
        <strain evidence="5 6">PEB0149</strain>
    </source>
</reference>
<dbReference type="InterPro" id="IPR056798">
    <property type="entry name" value="ADH_Fe_C"/>
</dbReference>
<keyword evidence="6" id="KW-1185">Reference proteome</keyword>
<evidence type="ECO:0000259" key="3">
    <source>
        <dbReference type="Pfam" id="PF00465"/>
    </source>
</evidence>
<comment type="caution">
    <text evidence="5">The sequence shown here is derived from an EMBL/GenBank/DDBJ whole genome shotgun (WGS) entry which is preliminary data.</text>
</comment>
<evidence type="ECO:0000259" key="4">
    <source>
        <dbReference type="Pfam" id="PF25137"/>
    </source>
</evidence>
<gene>
    <name evidence="5" type="ORF">PEB0149_014370</name>
</gene>
<evidence type="ECO:0000313" key="5">
    <source>
        <dbReference type="EMBL" id="OLY43988.1"/>
    </source>
</evidence>
<dbReference type="SUPFAM" id="SSF56796">
    <property type="entry name" value="Dehydroquinate synthase-like"/>
    <property type="match status" value="1"/>
</dbReference>
<proteinExistence type="inferred from homology"/>
<dbReference type="Proteomes" id="UP000187344">
    <property type="component" value="Unassembled WGS sequence"/>
</dbReference>
<dbReference type="EMBL" id="LXYT01000001">
    <property type="protein sequence ID" value="OLY43988.1"/>
    <property type="molecule type" value="Genomic_DNA"/>
</dbReference>
<dbReference type="GO" id="GO:0046872">
    <property type="term" value="F:metal ion binding"/>
    <property type="evidence" value="ECO:0007669"/>
    <property type="project" value="InterPro"/>
</dbReference>
<dbReference type="Gene3D" id="1.20.1090.10">
    <property type="entry name" value="Dehydroquinate synthase-like - alpha domain"/>
    <property type="match status" value="1"/>
</dbReference>